<dbReference type="InterPro" id="IPR036736">
    <property type="entry name" value="ACP-like_sf"/>
</dbReference>
<dbReference type="InterPro" id="IPR013120">
    <property type="entry name" value="FAR_NAD-bd"/>
</dbReference>
<comment type="caution">
    <text evidence="7">The sequence shown here is derived from an EMBL/GenBank/DDBJ whole genome shotgun (WGS) entry which is preliminary data.</text>
</comment>
<dbReference type="Gene3D" id="1.10.1200.10">
    <property type="entry name" value="ACP-like"/>
    <property type="match status" value="1"/>
</dbReference>
<dbReference type="InterPro" id="IPR036291">
    <property type="entry name" value="NAD(P)-bd_dom_sf"/>
</dbReference>
<dbReference type="PROSITE" id="PS00455">
    <property type="entry name" value="AMP_BINDING"/>
    <property type="match status" value="1"/>
</dbReference>
<dbReference type="SUPFAM" id="SSF56801">
    <property type="entry name" value="Acetyl-CoA synthetase-like"/>
    <property type="match status" value="1"/>
</dbReference>
<keyword evidence="3" id="KW-0521">NADP</keyword>
<gene>
    <name evidence="7" type="ORF">CSUB01_05810</name>
</gene>
<name>A0A066XJU1_COLSU</name>
<feature type="region of interest" description="Disordered" evidence="4">
    <location>
        <begin position="251"/>
        <end position="273"/>
    </location>
</feature>
<dbReference type="Pfam" id="PF23562">
    <property type="entry name" value="AMP-binding_C_3"/>
    <property type="match status" value="1"/>
</dbReference>
<accession>A0A066XJU1</accession>
<dbReference type="Gene3D" id="1.10.10.60">
    <property type="entry name" value="Homeodomain-like"/>
    <property type="match status" value="1"/>
</dbReference>
<evidence type="ECO:0000313" key="8">
    <source>
        <dbReference type="Proteomes" id="UP000027238"/>
    </source>
</evidence>
<keyword evidence="2" id="KW-0597">Phosphoprotein</keyword>
<dbReference type="Pfam" id="PF00501">
    <property type="entry name" value="AMP-binding"/>
    <property type="match status" value="1"/>
</dbReference>
<dbReference type="Pfam" id="PF00249">
    <property type="entry name" value="Myb_DNA-binding"/>
    <property type="match status" value="1"/>
</dbReference>
<dbReference type="eggNOG" id="KOG1178">
    <property type="taxonomic scope" value="Eukaryota"/>
</dbReference>
<evidence type="ECO:0000256" key="4">
    <source>
        <dbReference type="SAM" id="MobiDB-lite"/>
    </source>
</evidence>
<dbReference type="OrthoDB" id="429813at2759"/>
<dbReference type="PANTHER" id="PTHR43439:SF2">
    <property type="entry name" value="ENZYME, PUTATIVE (JCVI)-RELATED"/>
    <property type="match status" value="1"/>
</dbReference>
<feature type="domain" description="Myb-like" evidence="5">
    <location>
        <begin position="7"/>
        <end position="53"/>
    </location>
</feature>
<dbReference type="PROSITE" id="PS50090">
    <property type="entry name" value="MYB_LIKE"/>
    <property type="match status" value="1"/>
</dbReference>
<evidence type="ECO:0000256" key="1">
    <source>
        <dbReference type="ARBA" id="ARBA00022450"/>
    </source>
</evidence>
<feature type="domain" description="HTH myb-type" evidence="6">
    <location>
        <begin position="7"/>
        <end position="62"/>
    </location>
</feature>
<dbReference type="InterPro" id="IPR017930">
    <property type="entry name" value="Myb_dom"/>
</dbReference>
<dbReference type="Gene3D" id="3.40.50.12780">
    <property type="entry name" value="N-terminal domain of ligase-like"/>
    <property type="match status" value="1"/>
</dbReference>
<feature type="region of interest" description="Disordered" evidence="4">
    <location>
        <begin position="56"/>
        <end position="110"/>
    </location>
</feature>
<keyword evidence="1" id="KW-0596">Phosphopantetheine</keyword>
<proteinExistence type="predicted"/>
<dbReference type="InterPro" id="IPR000873">
    <property type="entry name" value="AMP-dep_synth/lig_dom"/>
</dbReference>
<dbReference type="InterPro" id="IPR009057">
    <property type="entry name" value="Homeodomain-like_sf"/>
</dbReference>
<feature type="compositionally biased region" description="Polar residues" evidence="4">
    <location>
        <begin position="68"/>
        <end position="89"/>
    </location>
</feature>
<sequence length="1289" mass="140354">MPTHVLGPDVKHSPWTPEEDKKLLGAMKKFGNNWKQIGLTELPDRSTHDLRNRSLILGRRSRHAQARGSVSSPESTPGSVNDETASNSGYYVIDDEDDCNGNDEGLFHEGSISDITNSSAQQQQQQQLPLEPTSLSEEPVTAECGAVYPLMPHSQHSQLSYLAVPAKESIESTFNMFGPDYQCPPDHSPGHLPFSTPPNSDWLSWLNPSEANDSASPEARPSWWGEGLEGPQQYFPESGFELSNINLGGLSESSHGSKARKRAKGGASPTAGIRVETPSKNVQMGSVTLQMSSFKLPEVSLQPTSASGPRTLPELVDFHAENNAKHLFCLQAENTEDRKGHHFVSLNYETLQLAIARCQTWLGEQTTSLHPPEMGPAGRGEKCPPVAVLMESHIGLVICVLACMGMGVPVVLLSARLSVASARHLIRATGARLALVSPRLLPLASEALGVEKQHGKEMEGAMAVIRIVSGYESFLMPGQHARSLGDTIRTAHPNHFVSEEDRQVVILHSSGTSGLPKPIPCSHKYFLSYATCHSFESTAEAHGLTVSTLPFFHGFGFVSVCLSLSIGKTVCVPPPSTIPNGASIAALIENSQARALLTVPSILEEIEGLPEGRGLDVLRGLDFVGFGGGRPKASVGDKLARAGVKLIGQYGATETGPMTPFFIPGKEHDWRHLRLRSDILRPLEVKLDLVNEIPRSQPELNPAQTSYTYKLSMIPFGWQKRFELQDMIVARTECVSDEDVGRLDFVISGRHDDLICLATGEKVRPTVLESLLRQQEDVRDATAFGEGQFELGVIIEPIRFIGPSEMQNFKASVWPTVEEASRQMDAHAKIMSPVAIFVVSPGALPRSDKGTVLRSAVAEKFSEEIATVYRDLEANIVAPPIDLSAPDSSIRDLVVRDVMGQNQAREWQDEDDFFARGMDSLQATRLRRLLTASLRATHAAAAAAAGLDSANILPADEVMDDLVYRNPSIGKLVQAIIPSHSNSDGAMSDTRLIGHLVDKFSGGVDCEHQRRAVVVITGSTGSLGSFLVGRLLGDEKVGSVVCLNRPGREDPLETQKRALRSRKISVDNGAWAKLEVHQTNTSEERLGLPESEYERLAARLTHVVHIAWPMNFKMRLQSFGTSFASLRNLLRLACNARPHLRLQKPRVLLISSISTVGNYPSMEGQTVVPEISVRDHSWALDLGYAKAKLVCEKLIERAAEDYPEIEPAVVRIGQLAGSSNGYWNAAEHFVAICASSQRLGKFPDLRGTLSWLPVDSAAEALAEILLHQDPLHPVLPSGEPGPTELGRSN</sequence>
<dbReference type="InterPro" id="IPR051414">
    <property type="entry name" value="Adenylate-forming_Reductase"/>
</dbReference>
<dbReference type="OMA" id="AWPMNFK"/>
<dbReference type="PROSITE" id="PS51294">
    <property type="entry name" value="HTH_MYB"/>
    <property type="match status" value="1"/>
</dbReference>
<dbReference type="SUPFAM" id="SSF51735">
    <property type="entry name" value="NAD(P)-binding Rossmann-fold domains"/>
    <property type="match status" value="1"/>
</dbReference>
<dbReference type="EMBL" id="JMSE01000756">
    <property type="protein sequence ID" value="KDN67939.1"/>
    <property type="molecule type" value="Genomic_DNA"/>
</dbReference>
<dbReference type="SMART" id="SM00717">
    <property type="entry name" value="SANT"/>
    <property type="match status" value="1"/>
</dbReference>
<keyword evidence="8" id="KW-1185">Reference proteome</keyword>
<dbReference type="InterPro" id="IPR042099">
    <property type="entry name" value="ANL_N_sf"/>
</dbReference>
<evidence type="ECO:0000313" key="7">
    <source>
        <dbReference type="EMBL" id="KDN67939.1"/>
    </source>
</evidence>
<evidence type="ECO:0000256" key="3">
    <source>
        <dbReference type="ARBA" id="ARBA00022857"/>
    </source>
</evidence>
<dbReference type="InterPro" id="IPR020845">
    <property type="entry name" value="AMP-binding_CS"/>
</dbReference>
<dbReference type="Proteomes" id="UP000027238">
    <property type="component" value="Unassembled WGS sequence"/>
</dbReference>
<reference evidence="8" key="1">
    <citation type="journal article" date="2014" name="Genome Announc.">
        <title>Draft genome sequence of Colletotrichum sublineola, a destructive pathogen of cultivated sorghum.</title>
        <authorList>
            <person name="Baroncelli R."/>
            <person name="Sanz-Martin J.M."/>
            <person name="Rech G.E."/>
            <person name="Sukno S.A."/>
            <person name="Thon M.R."/>
        </authorList>
    </citation>
    <scope>NUCLEOTIDE SEQUENCE [LARGE SCALE GENOMIC DNA]</scope>
    <source>
        <strain evidence="8">TX430BB</strain>
    </source>
</reference>
<dbReference type="InterPro" id="IPR001005">
    <property type="entry name" value="SANT/Myb"/>
</dbReference>
<dbReference type="Gene3D" id="3.40.50.720">
    <property type="entry name" value="NAD(P)-binding Rossmann-like Domain"/>
    <property type="match status" value="1"/>
</dbReference>
<dbReference type="STRING" id="1173701.A0A066XJU1"/>
<evidence type="ECO:0000259" key="5">
    <source>
        <dbReference type="PROSITE" id="PS50090"/>
    </source>
</evidence>
<dbReference type="CDD" id="cd00167">
    <property type="entry name" value="SANT"/>
    <property type="match status" value="1"/>
</dbReference>
<dbReference type="PANTHER" id="PTHR43439">
    <property type="entry name" value="PHENYLACETATE-COENZYME A LIGASE"/>
    <property type="match status" value="1"/>
</dbReference>
<evidence type="ECO:0000259" key="6">
    <source>
        <dbReference type="PROSITE" id="PS51294"/>
    </source>
</evidence>
<dbReference type="HOGENOM" id="CLU_002220_2_1_1"/>
<dbReference type="Pfam" id="PF07993">
    <property type="entry name" value="NAD_binding_4"/>
    <property type="match status" value="1"/>
</dbReference>
<organism evidence="7 8">
    <name type="scientific">Colletotrichum sublineola</name>
    <name type="common">Sorghum anthracnose fungus</name>
    <dbReference type="NCBI Taxonomy" id="1173701"/>
    <lineage>
        <taxon>Eukaryota</taxon>
        <taxon>Fungi</taxon>
        <taxon>Dikarya</taxon>
        <taxon>Ascomycota</taxon>
        <taxon>Pezizomycotina</taxon>
        <taxon>Sordariomycetes</taxon>
        <taxon>Hypocreomycetidae</taxon>
        <taxon>Glomerellales</taxon>
        <taxon>Glomerellaceae</taxon>
        <taxon>Colletotrichum</taxon>
        <taxon>Colletotrichum graminicola species complex</taxon>
    </lineage>
</organism>
<protein>
    <submittedName>
        <fullName evidence="7">Uncharacterized protein</fullName>
    </submittedName>
</protein>
<dbReference type="SUPFAM" id="SSF46689">
    <property type="entry name" value="Homeodomain-like"/>
    <property type="match status" value="1"/>
</dbReference>
<evidence type="ECO:0000256" key="2">
    <source>
        <dbReference type="ARBA" id="ARBA00022553"/>
    </source>
</evidence>